<evidence type="ECO:0000313" key="2">
    <source>
        <dbReference type="Proteomes" id="UP000194857"/>
    </source>
</evidence>
<evidence type="ECO:0000313" key="1">
    <source>
        <dbReference type="EMBL" id="OTI61975.1"/>
    </source>
</evidence>
<sequence length="168" mass="17997">MAEPPVDYQISAADARELAGAVLLPANLRRQVLEKMAAQRNLAGMLDLFAQVLGMANAVAENCRAMVELILIERGEHPHTAEQANLPTMFGALQGVVLAATVDPRGTCAGCAYRLGTPANTSPVTTSDAIYCRQELSRFYCHADLDDQGDPVRTCVGHAKAMKQDATK</sequence>
<accession>A0A241XQX2</accession>
<reference evidence="1 2" key="1">
    <citation type="submission" date="2017-05" db="EMBL/GenBank/DDBJ databases">
        <authorList>
            <person name="Song R."/>
            <person name="Chenine A.L."/>
            <person name="Ruprecht R.M."/>
        </authorList>
    </citation>
    <scope>NUCLEOTIDE SEQUENCE [LARGE SCALE GENOMIC DNA]</scope>
    <source>
        <strain evidence="1 2">S567_C10_BS</strain>
    </source>
</reference>
<proteinExistence type="predicted"/>
<dbReference type="AlphaFoldDB" id="A0A241XQX2"/>
<organism evidence="1 2">
    <name type="scientific">Pseudomonas aeruginosa</name>
    <dbReference type="NCBI Taxonomy" id="287"/>
    <lineage>
        <taxon>Bacteria</taxon>
        <taxon>Pseudomonadati</taxon>
        <taxon>Pseudomonadota</taxon>
        <taxon>Gammaproteobacteria</taxon>
        <taxon>Pseudomonadales</taxon>
        <taxon>Pseudomonadaceae</taxon>
        <taxon>Pseudomonas</taxon>
    </lineage>
</organism>
<dbReference type="RefSeq" id="WP_031636426.1">
    <property type="nucleotide sequence ID" value="NZ_CAADQQ010000693.1"/>
</dbReference>
<dbReference type="Proteomes" id="UP000194857">
    <property type="component" value="Unassembled WGS sequence"/>
</dbReference>
<gene>
    <name evidence="1" type="ORF">CAZ10_14945</name>
</gene>
<name>A0A241XQX2_PSEAI</name>
<comment type="caution">
    <text evidence="1">The sequence shown here is derived from an EMBL/GenBank/DDBJ whole genome shotgun (WGS) entry which is preliminary data.</text>
</comment>
<dbReference type="EMBL" id="NFFZ01000006">
    <property type="protein sequence ID" value="OTI61975.1"/>
    <property type="molecule type" value="Genomic_DNA"/>
</dbReference>
<protein>
    <submittedName>
        <fullName evidence="1">Uncharacterized protein</fullName>
    </submittedName>
</protein>